<evidence type="ECO:0000256" key="1">
    <source>
        <dbReference type="SAM" id="MobiDB-lite"/>
    </source>
</evidence>
<reference evidence="3 4" key="1">
    <citation type="submission" date="2024-06" db="EMBL/GenBank/DDBJ databases">
        <title>The Natural Products Discovery Center: Release of the First 8490 Sequenced Strains for Exploring Actinobacteria Biosynthetic Diversity.</title>
        <authorList>
            <person name="Kalkreuter E."/>
            <person name="Kautsar S.A."/>
            <person name="Yang D."/>
            <person name="Bader C.D."/>
            <person name="Teijaro C.N."/>
            <person name="Fluegel L."/>
            <person name="Davis C.M."/>
            <person name="Simpson J.R."/>
            <person name="Lauterbach L."/>
            <person name="Steele A.D."/>
            <person name="Gui C."/>
            <person name="Meng S."/>
            <person name="Li G."/>
            <person name="Viehrig K."/>
            <person name="Ye F."/>
            <person name="Su P."/>
            <person name="Kiefer A.F."/>
            <person name="Nichols A."/>
            <person name="Cepeda A.J."/>
            <person name="Yan W."/>
            <person name="Fan B."/>
            <person name="Jiang Y."/>
            <person name="Adhikari A."/>
            <person name="Zheng C.-J."/>
            <person name="Schuster L."/>
            <person name="Cowan T.M."/>
            <person name="Smanski M.J."/>
            <person name="Chevrette M.G."/>
            <person name="De Carvalho L.P.S."/>
            <person name="Shen B."/>
        </authorList>
    </citation>
    <scope>NUCLEOTIDE SEQUENCE [LARGE SCALE GENOMIC DNA]</scope>
    <source>
        <strain evidence="3 4">NPDC033843</strain>
    </source>
</reference>
<name>A0ABV2ZYK3_9ACTN</name>
<dbReference type="Pfam" id="PF03992">
    <property type="entry name" value="ABM"/>
    <property type="match status" value="1"/>
</dbReference>
<dbReference type="RefSeq" id="WP_334581766.1">
    <property type="nucleotide sequence ID" value="NZ_JBEZVE010000049.1"/>
</dbReference>
<dbReference type="Proteomes" id="UP001550739">
    <property type="component" value="Unassembled WGS sequence"/>
</dbReference>
<keyword evidence="3" id="KW-0560">Oxidoreductase</keyword>
<dbReference type="EMBL" id="JBEZVE010000049">
    <property type="protein sequence ID" value="MEU3787672.1"/>
    <property type="molecule type" value="Genomic_DNA"/>
</dbReference>
<dbReference type="InterPro" id="IPR011008">
    <property type="entry name" value="Dimeric_a/b-barrel"/>
</dbReference>
<sequence length="113" mass="12353">MIYEHAELHVHPGAGVRLEADFATARHLLLETPGCRSAELLRSVDHPDTFLLLVGWERLEDHTEVFPGTPRAKAFAEAVAPHCAARPRVVHYAAHEDSTTAGDSPRTEGIQGP</sequence>
<proteinExistence type="predicted"/>
<feature type="region of interest" description="Disordered" evidence="1">
    <location>
        <begin position="94"/>
        <end position="113"/>
    </location>
</feature>
<evidence type="ECO:0000313" key="4">
    <source>
        <dbReference type="Proteomes" id="UP001550739"/>
    </source>
</evidence>
<protein>
    <submittedName>
        <fullName evidence="3">Antibiotic biosynthesis monooxygenase family protein</fullName>
    </submittedName>
</protein>
<organism evidence="3 4">
    <name type="scientific">Streptomyces sp. 900129855</name>
    <dbReference type="NCBI Taxonomy" id="3155129"/>
    <lineage>
        <taxon>Bacteria</taxon>
        <taxon>Bacillati</taxon>
        <taxon>Actinomycetota</taxon>
        <taxon>Actinomycetes</taxon>
        <taxon>Kitasatosporales</taxon>
        <taxon>Streptomycetaceae</taxon>
        <taxon>Streptomyces</taxon>
    </lineage>
</organism>
<gene>
    <name evidence="3" type="ORF">AB0E89_45425</name>
</gene>
<comment type="caution">
    <text evidence="3">The sequence shown here is derived from an EMBL/GenBank/DDBJ whole genome shotgun (WGS) entry which is preliminary data.</text>
</comment>
<evidence type="ECO:0000259" key="2">
    <source>
        <dbReference type="PROSITE" id="PS51725"/>
    </source>
</evidence>
<feature type="domain" description="ABM" evidence="2">
    <location>
        <begin position="2"/>
        <end position="92"/>
    </location>
</feature>
<dbReference type="SUPFAM" id="SSF54909">
    <property type="entry name" value="Dimeric alpha+beta barrel"/>
    <property type="match status" value="1"/>
</dbReference>
<keyword evidence="3" id="KW-0503">Monooxygenase</keyword>
<dbReference type="GO" id="GO:0004497">
    <property type="term" value="F:monooxygenase activity"/>
    <property type="evidence" value="ECO:0007669"/>
    <property type="project" value="UniProtKB-KW"/>
</dbReference>
<dbReference type="Gene3D" id="3.30.70.100">
    <property type="match status" value="1"/>
</dbReference>
<keyword evidence="4" id="KW-1185">Reference proteome</keyword>
<dbReference type="InterPro" id="IPR007138">
    <property type="entry name" value="ABM_dom"/>
</dbReference>
<evidence type="ECO:0000313" key="3">
    <source>
        <dbReference type="EMBL" id="MEU3787672.1"/>
    </source>
</evidence>
<accession>A0ABV2ZYK3</accession>
<dbReference type="PROSITE" id="PS51725">
    <property type="entry name" value="ABM"/>
    <property type="match status" value="1"/>
</dbReference>